<feature type="transmembrane region" description="Helical" evidence="17">
    <location>
        <begin position="161"/>
        <end position="182"/>
    </location>
</feature>
<feature type="domain" description="ABC transporter" evidence="18">
    <location>
        <begin position="338"/>
        <end position="571"/>
    </location>
</feature>
<keyword evidence="4" id="KW-0997">Cell inner membrane</keyword>
<dbReference type="InterPro" id="IPR014223">
    <property type="entry name" value="ABC_CydC/D"/>
</dbReference>
<protein>
    <recommendedName>
        <fullName evidence="16">Glutathione/L-cysteine transport system ATP-binding/permease protein CydC</fullName>
    </recommendedName>
</protein>
<dbReference type="InterPro" id="IPR039421">
    <property type="entry name" value="Type_1_exporter"/>
</dbReference>
<evidence type="ECO:0000256" key="4">
    <source>
        <dbReference type="ARBA" id="ARBA00022519"/>
    </source>
</evidence>
<dbReference type="Gene3D" id="1.20.1560.10">
    <property type="entry name" value="ABC transporter type 1, transmembrane domain"/>
    <property type="match status" value="1"/>
</dbReference>
<feature type="transmembrane region" description="Helical" evidence="17">
    <location>
        <begin position="279"/>
        <end position="303"/>
    </location>
</feature>
<dbReference type="GO" id="GO:0005524">
    <property type="term" value="F:ATP binding"/>
    <property type="evidence" value="ECO:0007669"/>
    <property type="project" value="UniProtKB-KW"/>
</dbReference>
<evidence type="ECO:0000256" key="9">
    <source>
        <dbReference type="ARBA" id="ARBA00022970"/>
    </source>
</evidence>
<dbReference type="InterPro" id="IPR017871">
    <property type="entry name" value="ABC_transporter-like_CS"/>
</dbReference>
<organism evidence="20 21">
    <name type="scientific">Salinivibrio kushneri</name>
    <dbReference type="NCBI Taxonomy" id="1908198"/>
    <lineage>
        <taxon>Bacteria</taxon>
        <taxon>Pseudomonadati</taxon>
        <taxon>Pseudomonadota</taxon>
        <taxon>Gammaproteobacteria</taxon>
        <taxon>Vibrionales</taxon>
        <taxon>Vibrionaceae</taxon>
        <taxon>Salinivibrio</taxon>
    </lineage>
</organism>
<feature type="transmembrane region" description="Helical" evidence="17">
    <location>
        <begin position="15"/>
        <end position="35"/>
    </location>
</feature>
<comment type="subunit">
    <text evidence="15">Forms a heterodimer with CydD.</text>
</comment>
<dbReference type="GO" id="GO:0045454">
    <property type="term" value="P:cell redox homeostasis"/>
    <property type="evidence" value="ECO:0007669"/>
    <property type="project" value="InterPro"/>
</dbReference>
<dbReference type="PROSITE" id="PS50929">
    <property type="entry name" value="ABC_TM1F"/>
    <property type="match status" value="1"/>
</dbReference>
<evidence type="ECO:0000256" key="17">
    <source>
        <dbReference type="SAM" id="Phobius"/>
    </source>
</evidence>
<sequence>MRELLPYLRLYKRHWFGLSLGMVLAFATLFAAIGLLTLSGWFIAAAAVAGLAGIATFNYMLPAAGVRGFSIGRTFGRWAERVVSHNATFKLLADLRVSFFRKLAPLVPDQSLNMRDGDLLNRMVADVDAMDHVYLRLISPMVVGTLGIVAVSLFLGWFDPMLGMALGLTLLVLLIGLPILFYRLGNDQGRAQLEQNAATRIALLDWLQGHAELALFGARDRYRARIDSSEQAMLHAQANMARITGLANAVLVAATGLTLVGMIWLAADGVGGRLPGPMIAMVAFTTMASFELMMPITAAFQYLGKTLTAAKRLNAITERTPSVPFPSQGHSGPAIGTISFDNVSYQYPGAAQDAVSNISLHVTSGQTLALLGRTGCGKSTLLSLVTRAWDPTQGQITLDDVPLTQWQEPALRDAMSVVTQKVDLFNGTLRDNLALANPHASDDVLTSTLERVGLGGLLEGQGLDAWLGDGGRQLSGGERRRLGIGRGLLHPAPIMLLDEPTEGLDVQTEAEILSLLHTHCQDKTVVIITHRLVGLAHMDKICLMDAGQIIEQGTHSSLLAQNGRYAQLMNRL</sequence>
<dbReference type="GO" id="GO:0034040">
    <property type="term" value="F:ATPase-coupled lipid transmembrane transporter activity"/>
    <property type="evidence" value="ECO:0007669"/>
    <property type="project" value="TreeGrafter"/>
</dbReference>
<evidence type="ECO:0000256" key="11">
    <source>
        <dbReference type="ARBA" id="ARBA00023136"/>
    </source>
</evidence>
<keyword evidence="3" id="KW-1003">Cell membrane</keyword>
<comment type="catalytic activity">
    <reaction evidence="12">
        <text>glutathione(in) + ATP + H2O = glutathione(out) + ADP + phosphate + H(+)</text>
        <dbReference type="Rhea" id="RHEA:29787"/>
        <dbReference type="ChEBI" id="CHEBI:15377"/>
        <dbReference type="ChEBI" id="CHEBI:15378"/>
        <dbReference type="ChEBI" id="CHEBI:30616"/>
        <dbReference type="ChEBI" id="CHEBI:43474"/>
        <dbReference type="ChEBI" id="CHEBI:57925"/>
        <dbReference type="ChEBI" id="CHEBI:456216"/>
    </reaction>
    <physiologicalReaction direction="left-to-right" evidence="12">
        <dbReference type="Rhea" id="RHEA:29788"/>
    </physiologicalReaction>
</comment>
<dbReference type="InterPro" id="IPR027417">
    <property type="entry name" value="P-loop_NTPase"/>
</dbReference>
<evidence type="ECO:0000256" key="16">
    <source>
        <dbReference type="ARBA" id="ARBA00071411"/>
    </source>
</evidence>
<dbReference type="Proteomes" id="UP001164748">
    <property type="component" value="Chromosome"/>
</dbReference>
<comment type="catalytic activity">
    <reaction evidence="13">
        <text>L-cysteine(in) + ATP + H2O = L-cysteine(out) + ADP + phosphate + H(+)</text>
        <dbReference type="Rhea" id="RHEA:29783"/>
        <dbReference type="ChEBI" id="CHEBI:15377"/>
        <dbReference type="ChEBI" id="CHEBI:15378"/>
        <dbReference type="ChEBI" id="CHEBI:30616"/>
        <dbReference type="ChEBI" id="CHEBI:35235"/>
        <dbReference type="ChEBI" id="CHEBI:43474"/>
        <dbReference type="ChEBI" id="CHEBI:456216"/>
    </reaction>
    <physiologicalReaction direction="left-to-right" evidence="13">
        <dbReference type="Rhea" id="RHEA:29784"/>
    </physiologicalReaction>
</comment>
<dbReference type="GO" id="GO:0016887">
    <property type="term" value="F:ATP hydrolysis activity"/>
    <property type="evidence" value="ECO:0007669"/>
    <property type="project" value="InterPro"/>
</dbReference>
<evidence type="ECO:0000256" key="13">
    <source>
        <dbReference type="ARBA" id="ARBA00051241"/>
    </source>
</evidence>
<dbReference type="GO" id="GO:0034775">
    <property type="term" value="P:glutathione transmembrane transport"/>
    <property type="evidence" value="ECO:0007669"/>
    <property type="project" value="InterPro"/>
</dbReference>
<dbReference type="CDD" id="cd18585">
    <property type="entry name" value="ABC_6TM_CydC"/>
    <property type="match status" value="1"/>
</dbReference>
<name>A0AA47KMG3_9GAMM</name>
<dbReference type="RefSeq" id="WP_269579666.1">
    <property type="nucleotide sequence ID" value="NZ_CP114588.1"/>
</dbReference>
<dbReference type="Gene3D" id="3.40.50.300">
    <property type="entry name" value="P-loop containing nucleotide triphosphate hydrolases"/>
    <property type="match status" value="1"/>
</dbReference>
<evidence type="ECO:0000313" key="21">
    <source>
        <dbReference type="Proteomes" id="UP001164748"/>
    </source>
</evidence>
<keyword evidence="9" id="KW-0029">Amino-acid transport</keyword>
<evidence type="ECO:0000256" key="6">
    <source>
        <dbReference type="ARBA" id="ARBA00022741"/>
    </source>
</evidence>
<keyword evidence="8" id="KW-1278">Translocase</keyword>
<dbReference type="SMART" id="SM00382">
    <property type="entry name" value="AAA"/>
    <property type="match status" value="1"/>
</dbReference>
<dbReference type="InterPro" id="IPR036640">
    <property type="entry name" value="ABC1_TM_sf"/>
</dbReference>
<dbReference type="FunFam" id="1.20.1560.10:FF:000060">
    <property type="entry name" value="Cysteine/glutathione ABC transporter ATP-binding protein/permease CydC"/>
    <property type="match status" value="1"/>
</dbReference>
<keyword evidence="6" id="KW-0547">Nucleotide-binding</keyword>
<dbReference type="PANTHER" id="PTHR24221">
    <property type="entry name" value="ATP-BINDING CASSETTE SUB-FAMILY B"/>
    <property type="match status" value="1"/>
</dbReference>
<dbReference type="GO" id="GO:0006865">
    <property type="term" value="P:amino acid transport"/>
    <property type="evidence" value="ECO:0007669"/>
    <property type="project" value="UniProtKB-KW"/>
</dbReference>
<comment type="similarity">
    <text evidence="14">Belongs to the ABC transporter superfamily. Cysteine exporter (TC 3.A.1.129.1) family.</text>
</comment>
<proteinExistence type="inferred from homology"/>
<evidence type="ECO:0000313" key="20">
    <source>
        <dbReference type="EMBL" id="WBA09517.1"/>
    </source>
</evidence>
<feature type="domain" description="ABC transmembrane type-1" evidence="19">
    <location>
        <begin position="20"/>
        <end position="305"/>
    </location>
</feature>
<evidence type="ECO:0000256" key="5">
    <source>
        <dbReference type="ARBA" id="ARBA00022692"/>
    </source>
</evidence>
<dbReference type="PANTHER" id="PTHR24221:SF654">
    <property type="entry name" value="ATP-BINDING CASSETTE SUB-FAMILY B MEMBER 6"/>
    <property type="match status" value="1"/>
</dbReference>
<evidence type="ECO:0000259" key="19">
    <source>
        <dbReference type="PROSITE" id="PS50929"/>
    </source>
</evidence>
<dbReference type="InterPro" id="IPR011527">
    <property type="entry name" value="ABC1_TM_dom"/>
</dbReference>
<comment type="subcellular location">
    <subcellularLocation>
        <location evidence="1">Cell inner membrane</location>
        <topology evidence="1">Multi-pass membrane protein</topology>
    </subcellularLocation>
</comment>
<evidence type="ECO:0000256" key="10">
    <source>
        <dbReference type="ARBA" id="ARBA00022989"/>
    </source>
</evidence>
<feature type="transmembrane region" description="Helical" evidence="17">
    <location>
        <begin position="133"/>
        <end position="155"/>
    </location>
</feature>
<reference evidence="20" key="1">
    <citation type="submission" date="2022-09" db="EMBL/GenBank/DDBJ databases">
        <authorList>
            <person name="Li Z.-J."/>
        </authorList>
    </citation>
    <scope>NUCLEOTIDE SEQUENCE</scope>
    <source>
        <strain evidence="20">TGB11</strain>
    </source>
</reference>
<evidence type="ECO:0000256" key="7">
    <source>
        <dbReference type="ARBA" id="ARBA00022840"/>
    </source>
</evidence>
<dbReference type="GO" id="GO:0140359">
    <property type="term" value="F:ABC-type transporter activity"/>
    <property type="evidence" value="ECO:0007669"/>
    <property type="project" value="InterPro"/>
</dbReference>
<evidence type="ECO:0000259" key="18">
    <source>
        <dbReference type="PROSITE" id="PS50893"/>
    </source>
</evidence>
<dbReference type="NCBIfam" id="NF008364">
    <property type="entry name" value="PRK11160.1"/>
    <property type="match status" value="1"/>
</dbReference>
<evidence type="ECO:0000256" key="14">
    <source>
        <dbReference type="ARBA" id="ARBA00061534"/>
    </source>
</evidence>
<keyword evidence="7 20" id="KW-0067">ATP-binding</keyword>
<dbReference type="PROSITE" id="PS50893">
    <property type="entry name" value="ABC_TRANSPORTER_2"/>
    <property type="match status" value="1"/>
</dbReference>
<dbReference type="EMBL" id="CP114588">
    <property type="protein sequence ID" value="WBA09517.1"/>
    <property type="molecule type" value="Genomic_DNA"/>
</dbReference>
<dbReference type="InterPro" id="IPR003593">
    <property type="entry name" value="AAA+_ATPase"/>
</dbReference>
<keyword evidence="2" id="KW-0813">Transport</keyword>
<evidence type="ECO:0000256" key="15">
    <source>
        <dbReference type="ARBA" id="ARBA00063833"/>
    </source>
</evidence>
<dbReference type="AlphaFoldDB" id="A0AA47KMG3"/>
<dbReference type="InterPro" id="IPR003439">
    <property type="entry name" value="ABC_transporter-like_ATP-bd"/>
</dbReference>
<dbReference type="PROSITE" id="PS00211">
    <property type="entry name" value="ABC_TRANSPORTER_1"/>
    <property type="match status" value="1"/>
</dbReference>
<dbReference type="SUPFAM" id="SSF52540">
    <property type="entry name" value="P-loop containing nucleoside triphosphate hydrolases"/>
    <property type="match status" value="1"/>
</dbReference>
<dbReference type="NCBIfam" id="TIGR02868">
    <property type="entry name" value="CydC"/>
    <property type="match status" value="1"/>
</dbReference>
<evidence type="ECO:0000256" key="3">
    <source>
        <dbReference type="ARBA" id="ARBA00022475"/>
    </source>
</evidence>
<dbReference type="GO" id="GO:0005886">
    <property type="term" value="C:plasma membrane"/>
    <property type="evidence" value="ECO:0007669"/>
    <property type="project" value="UniProtKB-SubCell"/>
</dbReference>
<evidence type="ECO:0000256" key="12">
    <source>
        <dbReference type="ARBA" id="ARBA00050301"/>
    </source>
</evidence>
<evidence type="ECO:0000256" key="8">
    <source>
        <dbReference type="ARBA" id="ARBA00022967"/>
    </source>
</evidence>
<accession>A0AA47KMG3</accession>
<evidence type="ECO:0000256" key="2">
    <source>
        <dbReference type="ARBA" id="ARBA00022448"/>
    </source>
</evidence>
<dbReference type="SUPFAM" id="SSF90123">
    <property type="entry name" value="ABC transporter transmembrane region"/>
    <property type="match status" value="1"/>
</dbReference>
<dbReference type="FunFam" id="3.40.50.300:FF:000854">
    <property type="entry name" value="Multidrug ABC transporter ATP-binding protein"/>
    <property type="match status" value="1"/>
</dbReference>
<keyword evidence="5 17" id="KW-0812">Transmembrane</keyword>
<keyword evidence="11 17" id="KW-0472">Membrane</keyword>
<dbReference type="Pfam" id="PF00005">
    <property type="entry name" value="ABC_tran"/>
    <property type="match status" value="1"/>
</dbReference>
<keyword evidence="10 17" id="KW-1133">Transmembrane helix</keyword>
<feature type="transmembrane region" description="Helical" evidence="17">
    <location>
        <begin position="41"/>
        <end position="61"/>
    </location>
</feature>
<gene>
    <name evidence="20" type="primary">cydC</name>
    <name evidence="20" type="ORF">N8M53_04780</name>
</gene>
<feature type="transmembrane region" description="Helical" evidence="17">
    <location>
        <begin position="243"/>
        <end position="267"/>
    </location>
</feature>
<evidence type="ECO:0000256" key="1">
    <source>
        <dbReference type="ARBA" id="ARBA00004429"/>
    </source>
</evidence>
<dbReference type="Pfam" id="PF00664">
    <property type="entry name" value="ABC_membrane"/>
    <property type="match status" value="1"/>
</dbReference>